<dbReference type="Pfam" id="PF01866">
    <property type="entry name" value="Diphthamide_syn"/>
    <property type="match status" value="1"/>
</dbReference>
<keyword evidence="4 10" id="KW-0808">Transferase</keyword>
<evidence type="ECO:0000256" key="10">
    <source>
        <dbReference type="PIRNR" id="PIRNR004967"/>
    </source>
</evidence>
<dbReference type="NCBIfam" id="TIGR00322">
    <property type="entry name" value="diphth2_R"/>
    <property type="match status" value="1"/>
</dbReference>
<dbReference type="InterPro" id="IPR022428">
    <property type="entry name" value="Dph2_arc"/>
</dbReference>
<evidence type="ECO:0000256" key="4">
    <source>
        <dbReference type="ARBA" id="ARBA00022679"/>
    </source>
</evidence>
<dbReference type="InterPro" id="IPR035435">
    <property type="entry name" value="DPH1/DPH2_euk_archaea"/>
</dbReference>
<sequence>MSLATSDAFDLRPDYVISVINKLGAKIVGFQFPEGLKRKGPELAKKVEEATGAEILISGDPCFGACDLDKTLLDQVDILFHFGHAELEDTKFSEKVYFIETRSAVDIRPVVEKSVPELKGQVIGLITTVQHVHKLPEACAVLEANGKTCVIGHGDSRLAYPGQVLGCNFSTARDEVCDEYLYIGSGDFHPLGVALSTKKRVLAADPFSGEVREVDPSRILRQRSAVIAKSLDAKVFGIIISSKNGQERMELAFSLKALAKKHGKEAHLILIDLVTPDQLLQFKVDAFVNTACPRLAIDEVGRFPSPMLTPQEFEIVLGEREWESLVLDEITEESV</sequence>
<dbReference type="Proteomes" id="UP000218164">
    <property type="component" value="Unassembled WGS sequence"/>
</dbReference>
<dbReference type="EMBL" id="LMVP01000058">
    <property type="protein sequence ID" value="PAV13747.1"/>
    <property type="molecule type" value="Genomic_DNA"/>
</dbReference>
<evidence type="ECO:0000256" key="9">
    <source>
        <dbReference type="ARBA" id="ARBA00048403"/>
    </source>
</evidence>
<dbReference type="AlphaFoldDB" id="A0A2A2HWA1"/>
<evidence type="ECO:0000256" key="5">
    <source>
        <dbReference type="ARBA" id="ARBA00022691"/>
    </source>
</evidence>
<dbReference type="RefSeq" id="WP_095643470.1">
    <property type="nucleotide sequence ID" value="NZ_LMVP01000058.1"/>
</dbReference>
<evidence type="ECO:0000313" key="11">
    <source>
        <dbReference type="EMBL" id="PAV13747.1"/>
    </source>
</evidence>
<dbReference type="Gene3D" id="3.40.50.11840">
    <property type="entry name" value="Diphthamide synthesis DPH1/DPH2 domain 1"/>
    <property type="match status" value="1"/>
</dbReference>
<evidence type="ECO:0000256" key="3">
    <source>
        <dbReference type="ARBA" id="ARBA00012221"/>
    </source>
</evidence>
<keyword evidence="7 10" id="KW-0408">Iron</keyword>
<dbReference type="GO" id="GO:0046872">
    <property type="term" value="F:metal ion binding"/>
    <property type="evidence" value="ECO:0007669"/>
    <property type="project" value="UniProtKB-KW"/>
</dbReference>
<dbReference type="SFLD" id="SFLDS00032">
    <property type="entry name" value="Radical_SAM_3-amino-3-carboxyp"/>
    <property type="match status" value="1"/>
</dbReference>
<proteinExistence type="inferred from homology"/>
<evidence type="ECO:0000256" key="1">
    <source>
        <dbReference type="ARBA" id="ARBA00001966"/>
    </source>
</evidence>
<evidence type="ECO:0000256" key="7">
    <source>
        <dbReference type="ARBA" id="ARBA00023004"/>
    </source>
</evidence>
<gene>
    <name evidence="11" type="ORF">ASJ81_16610</name>
</gene>
<evidence type="ECO:0000313" key="12">
    <source>
        <dbReference type="Proteomes" id="UP000218164"/>
    </source>
</evidence>
<comment type="similarity">
    <text evidence="10">Belongs to the DPH1/DPH2 family.</text>
</comment>
<comment type="catalytic activity">
    <reaction evidence="9 10">
        <text>L-histidyl-[translation elongation factor 2] + S-adenosyl-L-methionine = 2-[(3S)-amino-3-carboxypropyl]-L-histidyl-[translation elongation factor 2] + S-methyl-5'-thioadenosine + H(+)</text>
        <dbReference type="Rhea" id="RHEA:36783"/>
        <dbReference type="Rhea" id="RHEA-COMP:9748"/>
        <dbReference type="Rhea" id="RHEA-COMP:9749"/>
        <dbReference type="ChEBI" id="CHEBI:15378"/>
        <dbReference type="ChEBI" id="CHEBI:17509"/>
        <dbReference type="ChEBI" id="CHEBI:29979"/>
        <dbReference type="ChEBI" id="CHEBI:59789"/>
        <dbReference type="ChEBI" id="CHEBI:73995"/>
        <dbReference type="EC" id="2.5.1.108"/>
    </reaction>
</comment>
<evidence type="ECO:0000256" key="2">
    <source>
        <dbReference type="ARBA" id="ARBA00005156"/>
    </source>
</evidence>
<dbReference type="Gene3D" id="3.40.50.11860">
    <property type="entry name" value="Diphthamide synthesis DPH1/DPH2 domain 3"/>
    <property type="match status" value="1"/>
</dbReference>
<dbReference type="InterPro" id="IPR042265">
    <property type="entry name" value="DPH1/DPH2_3"/>
</dbReference>
<comment type="function">
    <text evidence="10">Catalyzes the first step of diphthamide biosynthesis, i.e. the transfer of the 3-amino-3-carboxypropyl group from S-adenosyl-L-methionine (SAM) to the C2 position of the imidazole ring of the target histidine residue in translation elongation factor 2 (EF-2).</text>
</comment>
<dbReference type="PANTHER" id="PTHR10762:SF1">
    <property type="entry name" value="2-(3-AMINO-3-CARBOXYPROPYL)HISTIDINE SYNTHASE SUBUNIT 1"/>
    <property type="match status" value="1"/>
</dbReference>
<evidence type="ECO:0000256" key="6">
    <source>
        <dbReference type="ARBA" id="ARBA00022723"/>
    </source>
</evidence>
<name>A0A2A2HWA1_9EURY</name>
<dbReference type="InterPro" id="IPR016435">
    <property type="entry name" value="DPH1/DPH2"/>
</dbReference>
<accession>A0A2A2HWA1</accession>
<keyword evidence="6 10" id="KW-0479">Metal-binding</keyword>
<dbReference type="OrthoDB" id="314at2157"/>
<evidence type="ECO:0000256" key="8">
    <source>
        <dbReference type="ARBA" id="ARBA00023014"/>
    </source>
</evidence>
<comment type="caution">
    <text evidence="11">The sequence shown here is derived from an EMBL/GenBank/DDBJ whole genome shotgun (WGS) entry which is preliminary data.</text>
</comment>
<dbReference type="PIRSF" id="PIRSF004967">
    <property type="entry name" value="DPH1"/>
    <property type="match status" value="1"/>
</dbReference>
<dbReference type="NCBIfam" id="TIGR03682">
    <property type="entry name" value="arCOG04112"/>
    <property type="match status" value="1"/>
</dbReference>
<keyword evidence="12" id="KW-1185">Reference proteome</keyword>
<dbReference type="InterPro" id="IPR042264">
    <property type="entry name" value="DPH1/DPH2_2"/>
</dbReference>
<comment type="cofactor">
    <cofactor evidence="1 10">
        <name>[4Fe-4S] cluster</name>
        <dbReference type="ChEBI" id="CHEBI:49883"/>
    </cofactor>
</comment>
<dbReference type="EC" id="2.5.1.108" evidence="3 10"/>
<dbReference type="GO" id="GO:0090560">
    <property type="term" value="F:2-(3-amino-3-carboxypropyl)histidine synthase activity"/>
    <property type="evidence" value="ECO:0007669"/>
    <property type="project" value="UniProtKB-UniRule"/>
</dbReference>
<keyword evidence="5 10" id="KW-0949">S-adenosyl-L-methionine</keyword>
<reference evidence="11 12" key="1">
    <citation type="journal article" date="2017" name="BMC Genomics">
        <title>Genomic analysis of methanogenic archaea reveals a shift towards energy conservation.</title>
        <authorList>
            <person name="Gilmore S.P."/>
            <person name="Henske J.K."/>
            <person name="Sexton J.A."/>
            <person name="Solomon K.V."/>
            <person name="Seppala S."/>
            <person name="Yoo J.I."/>
            <person name="Huyett L.M."/>
            <person name="Pressman A."/>
            <person name="Cogan J.Z."/>
            <person name="Kivenson V."/>
            <person name="Peng X."/>
            <person name="Tan Y."/>
            <person name="Valentine D.L."/>
            <person name="O'Malley M.A."/>
        </authorList>
    </citation>
    <scope>NUCLEOTIDE SEQUENCE [LARGE SCALE GENOMIC DNA]</scope>
    <source>
        <strain evidence="11 12">MC-15</strain>
    </source>
</reference>
<comment type="pathway">
    <text evidence="2 10">Protein modification; peptidyl-diphthamide biosynthesis.</text>
</comment>
<dbReference type="InterPro" id="IPR042263">
    <property type="entry name" value="DPH1/DPH2_1"/>
</dbReference>
<dbReference type="Gene3D" id="3.40.50.11850">
    <property type="entry name" value="Diphthamide synthesis DPH1/DPH2 domain 2"/>
    <property type="match status" value="1"/>
</dbReference>
<keyword evidence="8 10" id="KW-0411">Iron-sulfur</keyword>
<organism evidence="11 12">
    <name type="scientific">Methanosarcina spelaei</name>
    <dbReference type="NCBI Taxonomy" id="1036679"/>
    <lineage>
        <taxon>Archaea</taxon>
        <taxon>Methanobacteriati</taxon>
        <taxon>Methanobacteriota</taxon>
        <taxon>Stenosarchaea group</taxon>
        <taxon>Methanomicrobia</taxon>
        <taxon>Methanosarcinales</taxon>
        <taxon>Methanosarcinaceae</taxon>
        <taxon>Methanosarcina</taxon>
    </lineage>
</organism>
<dbReference type="UniPathway" id="UPA00559"/>
<protein>
    <recommendedName>
        <fullName evidence="3 10">2-(3-amino-3-carboxypropyl)histidine synthase</fullName>
        <ecNumber evidence="3 10">2.5.1.108</ecNumber>
    </recommendedName>
</protein>
<dbReference type="PANTHER" id="PTHR10762">
    <property type="entry name" value="DIPHTHAMIDE BIOSYNTHESIS PROTEIN"/>
    <property type="match status" value="1"/>
</dbReference>
<keyword evidence="10" id="KW-0004">4Fe-4S</keyword>
<dbReference type="FunFam" id="3.40.50.11860:FF:000001">
    <property type="entry name" value="2-(3-amino-3-carboxypropyl)histidine synthase subunit 2"/>
    <property type="match status" value="1"/>
</dbReference>
<dbReference type="GO" id="GO:0051539">
    <property type="term" value="F:4 iron, 4 sulfur cluster binding"/>
    <property type="evidence" value="ECO:0007669"/>
    <property type="project" value="UniProtKB-UniRule"/>
</dbReference>
<dbReference type="GO" id="GO:0017183">
    <property type="term" value="P:protein histidyl modification to diphthamide"/>
    <property type="evidence" value="ECO:0007669"/>
    <property type="project" value="UniProtKB-UniRule"/>
</dbReference>